<dbReference type="OrthoDB" id="100006at2759"/>
<comment type="caution">
    <text evidence="2">The sequence shown here is derived from an EMBL/GenBank/DDBJ whole genome shotgun (WGS) entry which is preliminary data.</text>
</comment>
<keyword evidence="1" id="KW-0472">Membrane</keyword>
<feature type="transmembrane region" description="Helical" evidence="1">
    <location>
        <begin position="126"/>
        <end position="143"/>
    </location>
</feature>
<gene>
    <name evidence="2" type="ORF">BDP27DRAFT_1367391</name>
</gene>
<proteinExistence type="predicted"/>
<keyword evidence="3" id="KW-1185">Reference proteome</keyword>
<sequence length="163" mass="18796">MQYLNREYLRTGLCTLWTFLWHKGHLSEAYVVLSHLFCKLSYYQLYCTPFLVLCGILVIKGRVRITLNRDGEVIVQTPLIKNPLLAALLEVATVSPPMKTREFQTYFLAYIYSSMIQLLTLRGRGFMVPYQAVLVVAFVSWFAPESSVLRLRPSQQLDINKGI</sequence>
<keyword evidence="1" id="KW-1133">Transmembrane helix</keyword>
<accession>A0A9P5U1Z1</accession>
<reference evidence="2" key="1">
    <citation type="submission" date="2020-11" db="EMBL/GenBank/DDBJ databases">
        <authorList>
            <consortium name="DOE Joint Genome Institute"/>
            <person name="Ahrendt S."/>
            <person name="Riley R."/>
            <person name="Andreopoulos W."/>
            <person name="Labutti K."/>
            <person name="Pangilinan J."/>
            <person name="Ruiz-Duenas F.J."/>
            <person name="Barrasa J.M."/>
            <person name="Sanchez-Garcia M."/>
            <person name="Camarero S."/>
            <person name="Miyauchi S."/>
            <person name="Serrano A."/>
            <person name="Linde D."/>
            <person name="Babiker R."/>
            <person name="Drula E."/>
            <person name="Ayuso-Fernandez I."/>
            <person name="Pacheco R."/>
            <person name="Padilla G."/>
            <person name="Ferreira P."/>
            <person name="Barriuso J."/>
            <person name="Kellner H."/>
            <person name="Castanera R."/>
            <person name="Alfaro M."/>
            <person name="Ramirez L."/>
            <person name="Pisabarro A.G."/>
            <person name="Kuo A."/>
            <person name="Tritt A."/>
            <person name="Lipzen A."/>
            <person name="He G."/>
            <person name="Yan M."/>
            <person name="Ng V."/>
            <person name="Cullen D."/>
            <person name="Martin F."/>
            <person name="Rosso M.-N."/>
            <person name="Henrissat B."/>
            <person name="Hibbett D."/>
            <person name="Martinez A.T."/>
            <person name="Grigoriev I.V."/>
        </authorList>
    </citation>
    <scope>NUCLEOTIDE SEQUENCE</scope>
    <source>
        <strain evidence="2">AH 40177</strain>
    </source>
</reference>
<feature type="transmembrane region" description="Helical" evidence="1">
    <location>
        <begin position="40"/>
        <end position="59"/>
    </location>
</feature>
<dbReference type="Proteomes" id="UP000772434">
    <property type="component" value="Unassembled WGS sequence"/>
</dbReference>
<dbReference type="AlphaFoldDB" id="A0A9P5U1Z1"/>
<evidence type="ECO:0000256" key="1">
    <source>
        <dbReference type="SAM" id="Phobius"/>
    </source>
</evidence>
<evidence type="ECO:0000313" key="2">
    <source>
        <dbReference type="EMBL" id="KAF9064155.1"/>
    </source>
</evidence>
<protein>
    <submittedName>
        <fullName evidence="2">Uncharacterized protein</fullName>
    </submittedName>
</protein>
<keyword evidence="1" id="KW-0812">Transmembrane</keyword>
<name>A0A9P5U1Z1_9AGAR</name>
<dbReference type="EMBL" id="JADNRY010000129">
    <property type="protein sequence ID" value="KAF9064155.1"/>
    <property type="molecule type" value="Genomic_DNA"/>
</dbReference>
<organism evidence="2 3">
    <name type="scientific">Rhodocollybia butyracea</name>
    <dbReference type="NCBI Taxonomy" id="206335"/>
    <lineage>
        <taxon>Eukaryota</taxon>
        <taxon>Fungi</taxon>
        <taxon>Dikarya</taxon>
        <taxon>Basidiomycota</taxon>
        <taxon>Agaricomycotina</taxon>
        <taxon>Agaricomycetes</taxon>
        <taxon>Agaricomycetidae</taxon>
        <taxon>Agaricales</taxon>
        <taxon>Marasmiineae</taxon>
        <taxon>Omphalotaceae</taxon>
        <taxon>Rhodocollybia</taxon>
    </lineage>
</organism>
<evidence type="ECO:0000313" key="3">
    <source>
        <dbReference type="Proteomes" id="UP000772434"/>
    </source>
</evidence>